<dbReference type="eggNOG" id="COG0840">
    <property type="taxonomic scope" value="Bacteria"/>
</dbReference>
<sequence>MQSIMTEQEFQPENSMTQAFNDYPVWQWLDRLSRISSELSRVIAGRENEFLEIGQGVQDLYYRSRDLSATALELGEKASGSALKEAMEELDSSLKEIQGQSEDTNLEKTMNRCSDLGVAVGKLHKEMQHFRPMLKHLRVLAMSIRIESARMGEQGRHFVTLAQEVENLGYKTEEYSRDATERIRGLQNEVQSLQVSVNSAHNLHSREITPLLEGVHEKSRQLQEMQKSSERLSGSIAGRAESIKEMVGEIISSVQFHDITRQQVEHVYQSLDEARDVFQGEQREEDQVQDMIRWLGDVCSLQSRQMESTRSGLGKAMDSIRQSLGGIGDYVQEQEADMQGFTGLDSGSGQGVLAGLEQDASSLIPVLEKSTSDFEDVIRRLESMSSDLEGMQSLMDTLEDIGEEIALIALNASVKSAHTGEGGKPLGVLAGAIHRLSGDTKNVVASVSGVLEEILSVAGDFSSHAEKARAGSQNEARLCSILGQVVNRMSGVNTEVTALNRNLREETSKLLKLSTKIQKKLDMQFEVQEEISGIIKDLQEVEQQIQEHVPPVESGERYSQRLSNILHRYTMESERSVYRDFTGQGQEEQGHGQEAAEAHEPELFTDTEGEDEFGDNVELF</sequence>
<dbReference type="PROSITE" id="PS50111">
    <property type="entry name" value="CHEMOTAXIS_TRANSDUC_2"/>
    <property type="match status" value="2"/>
</dbReference>
<dbReference type="AlphaFoldDB" id="D6SSS9"/>
<accession>D6SSS9</accession>
<reference evidence="5" key="1">
    <citation type="submission" date="2010-05" db="EMBL/GenBank/DDBJ databases">
        <title>The draft genome of Desulfonatronospira thiodismutans ASO3-1.</title>
        <authorList>
            <consortium name="US DOE Joint Genome Institute (JGI-PGF)"/>
            <person name="Lucas S."/>
            <person name="Copeland A."/>
            <person name="Lapidus A."/>
            <person name="Cheng J.-F."/>
            <person name="Bruce D."/>
            <person name="Goodwin L."/>
            <person name="Pitluck S."/>
            <person name="Chertkov O."/>
            <person name="Brettin T."/>
            <person name="Detter J.C."/>
            <person name="Han C."/>
            <person name="Land M.L."/>
            <person name="Hauser L."/>
            <person name="Kyrpides N."/>
            <person name="Mikhailova N."/>
            <person name="Muyzer G."/>
            <person name="Woyke T."/>
        </authorList>
    </citation>
    <scope>NUCLEOTIDE SEQUENCE [LARGE SCALE GENOMIC DNA]</scope>
    <source>
        <strain evidence="5">ASO3-1</strain>
    </source>
</reference>
<comment type="caution">
    <text evidence="5">The sequence shown here is derived from an EMBL/GenBank/DDBJ whole genome shotgun (WGS) entry which is preliminary data.</text>
</comment>
<evidence type="ECO:0000256" key="3">
    <source>
        <dbReference type="SAM" id="MobiDB-lite"/>
    </source>
</evidence>
<dbReference type="Pfam" id="PF00015">
    <property type="entry name" value="MCPsignal"/>
    <property type="match status" value="1"/>
</dbReference>
<dbReference type="SUPFAM" id="SSF58104">
    <property type="entry name" value="Methyl-accepting chemotaxis protein (MCP) signaling domain"/>
    <property type="match status" value="2"/>
</dbReference>
<evidence type="ECO:0000259" key="4">
    <source>
        <dbReference type="PROSITE" id="PS50111"/>
    </source>
</evidence>
<feature type="domain" description="Methyl-accepting transducer" evidence="4">
    <location>
        <begin position="375"/>
        <end position="539"/>
    </location>
</feature>
<dbReference type="InterPro" id="IPR004089">
    <property type="entry name" value="MCPsignal_dom"/>
</dbReference>
<feature type="compositionally biased region" description="Basic and acidic residues" evidence="3">
    <location>
        <begin position="588"/>
        <end position="602"/>
    </location>
</feature>
<protein>
    <submittedName>
        <fullName evidence="5">Methyl-accepting chemotaxis sensory transducer</fullName>
    </submittedName>
</protein>
<keyword evidence="1 2" id="KW-0807">Transducer</keyword>
<dbReference type="Proteomes" id="UP000005496">
    <property type="component" value="Unassembled WGS sequence"/>
</dbReference>
<dbReference type="GO" id="GO:0016020">
    <property type="term" value="C:membrane"/>
    <property type="evidence" value="ECO:0007669"/>
    <property type="project" value="InterPro"/>
</dbReference>
<gene>
    <name evidence="5" type="ORF">Dthio_PD1084</name>
</gene>
<keyword evidence="6" id="KW-1185">Reference proteome</keyword>
<name>D6SSS9_9BACT</name>
<evidence type="ECO:0000256" key="2">
    <source>
        <dbReference type="PROSITE-ProRule" id="PRU00284"/>
    </source>
</evidence>
<dbReference type="PANTHER" id="PTHR32089">
    <property type="entry name" value="METHYL-ACCEPTING CHEMOTAXIS PROTEIN MCPB"/>
    <property type="match status" value="1"/>
</dbReference>
<dbReference type="PANTHER" id="PTHR32089:SF112">
    <property type="entry name" value="LYSOZYME-LIKE PROTEIN-RELATED"/>
    <property type="match status" value="1"/>
</dbReference>
<evidence type="ECO:0000313" key="5">
    <source>
        <dbReference type="EMBL" id="EFI33745.1"/>
    </source>
</evidence>
<evidence type="ECO:0000256" key="1">
    <source>
        <dbReference type="ARBA" id="ARBA00023224"/>
    </source>
</evidence>
<proteinExistence type="predicted"/>
<organism evidence="5 6">
    <name type="scientific">Desulfonatronospira thiodismutans ASO3-1</name>
    <dbReference type="NCBI Taxonomy" id="555779"/>
    <lineage>
        <taxon>Bacteria</taxon>
        <taxon>Pseudomonadati</taxon>
        <taxon>Thermodesulfobacteriota</taxon>
        <taxon>Desulfovibrionia</taxon>
        <taxon>Desulfovibrionales</taxon>
        <taxon>Desulfonatronovibrionaceae</taxon>
        <taxon>Desulfonatronospira</taxon>
    </lineage>
</organism>
<dbReference type="OrthoDB" id="9816265at2"/>
<dbReference type="EMBL" id="ACJN02000003">
    <property type="protein sequence ID" value="EFI33745.1"/>
    <property type="molecule type" value="Genomic_DNA"/>
</dbReference>
<dbReference type="Gene3D" id="1.10.287.950">
    <property type="entry name" value="Methyl-accepting chemotaxis protein"/>
    <property type="match status" value="2"/>
</dbReference>
<feature type="compositionally biased region" description="Acidic residues" evidence="3">
    <location>
        <begin position="603"/>
        <end position="620"/>
    </location>
</feature>
<feature type="region of interest" description="Disordered" evidence="3">
    <location>
        <begin position="581"/>
        <end position="620"/>
    </location>
</feature>
<dbReference type="RefSeq" id="WP_008871094.1">
    <property type="nucleotide sequence ID" value="NZ_ACJN02000003.1"/>
</dbReference>
<dbReference type="GO" id="GO:0007165">
    <property type="term" value="P:signal transduction"/>
    <property type="evidence" value="ECO:0007669"/>
    <property type="project" value="UniProtKB-KW"/>
</dbReference>
<feature type="domain" description="Methyl-accepting transducer" evidence="4">
    <location>
        <begin position="52"/>
        <end position="272"/>
    </location>
</feature>
<evidence type="ECO:0000313" key="6">
    <source>
        <dbReference type="Proteomes" id="UP000005496"/>
    </source>
</evidence>